<dbReference type="Proteomes" id="UP001172681">
    <property type="component" value="Unassembled WGS sequence"/>
</dbReference>
<keyword evidence="3" id="KW-1185">Reference proteome</keyword>
<dbReference type="AlphaFoldDB" id="A0AA39CYY2"/>
<reference evidence="2" key="1">
    <citation type="submission" date="2022-10" db="EMBL/GenBank/DDBJ databases">
        <title>Culturing micro-colonial fungi from biological soil crusts in the Mojave desert and describing Neophaeococcomyces mojavensis, and introducing the new genera and species Taxawa tesnikishii.</title>
        <authorList>
            <person name="Kurbessoian T."/>
            <person name="Stajich J.E."/>
        </authorList>
    </citation>
    <scope>NUCLEOTIDE SEQUENCE</scope>
    <source>
        <strain evidence="2">TK_35</strain>
    </source>
</reference>
<keyword evidence="1" id="KW-0812">Transmembrane</keyword>
<accession>A0AA39CYY2</accession>
<feature type="transmembrane region" description="Helical" evidence="1">
    <location>
        <begin position="194"/>
        <end position="211"/>
    </location>
</feature>
<feature type="transmembrane region" description="Helical" evidence="1">
    <location>
        <begin position="107"/>
        <end position="129"/>
    </location>
</feature>
<keyword evidence="1" id="KW-0472">Membrane</keyword>
<name>A0AA39CYY2_9EURO</name>
<sequence length="248" mass="26465">MHIKSQPIKTRLKRYLLSSIGVDWLIETQLLLLTFSTGMQDAISFPDFHCFASNQTGNSVILAVGLAGQGGDLFDIKNVGVSLAVFVSGALVTGQIARIVGPRLRVWLFVTHLMQTVMGFGAAILQATYGPNESGPSALGAISLLAFSSSAQVASMRPFRIQEITTAMATAAWVDLVIDPKLLAMNNHPRDRRALFLGILIAGSFAGAFAHRRIGSSNTLIIAAAIKLLVTVSLLANRSISDGQESQD</sequence>
<protein>
    <recommendedName>
        <fullName evidence="4">DUF1275 domain protein</fullName>
    </recommendedName>
</protein>
<dbReference type="InterPro" id="IPR010699">
    <property type="entry name" value="DUF1275"/>
</dbReference>
<gene>
    <name evidence="2" type="ORF">H2204_006220</name>
</gene>
<keyword evidence="1" id="KW-1133">Transmembrane helix</keyword>
<dbReference type="Pfam" id="PF06912">
    <property type="entry name" value="DUF1275"/>
    <property type="match status" value="1"/>
</dbReference>
<feature type="transmembrane region" description="Helical" evidence="1">
    <location>
        <begin position="79"/>
        <end position="100"/>
    </location>
</feature>
<organism evidence="2 3">
    <name type="scientific">Knufia peltigerae</name>
    <dbReference type="NCBI Taxonomy" id="1002370"/>
    <lineage>
        <taxon>Eukaryota</taxon>
        <taxon>Fungi</taxon>
        <taxon>Dikarya</taxon>
        <taxon>Ascomycota</taxon>
        <taxon>Pezizomycotina</taxon>
        <taxon>Eurotiomycetes</taxon>
        <taxon>Chaetothyriomycetidae</taxon>
        <taxon>Chaetothyriales</taxon>
        <taxon>Trichomeriaceae</taxon>
        <taxon>Knufia</taxon>
    </lineage>
</organism>
<dbReference type="EMBL" id="JAPDRN010000038">
    <property type="protein sequence ID" value="KAJ9634395.1"/>
    <property type="molecule type" value="Genomic_DNA"/>
</dbReference>
<evidence type="ECO:0008006" key="4">
    <source>
        <dbReference type="Google" id="ProtNLM"/>
    </source>
</evidence>
<feature type="transmembrane region" description="Helical" evidence="1">
    <location>
        <begin position="217"/>
        <end position="236"/>
    </location>
</feature>
<dbReference type="PANTHER" id="PTHR37488">
    <property type="entry name" value="DUF1275 DOMAIN-CONTAINING PROTEIN"/>
    <property type="match status" value="1"/>
</dbReference>
<dbReference type="PANTHER" id="PTHR37488:SF2">
    <property type="entry name" value="DUF1275 DOMAIN-CONTAINING PROTEIN"/>
    <property type="match status" value="1"/>
</dbReference>
<comment type="caution">
    <text evidence="2">The sequence shown here is derived from an EMBL/GenBank/DDBJ whole genome shotgun (WGS) entry which is preliminary data.</text>
</comment>
<evidence type="ECO:0000313" key="3">
    <source>
        <dbReference type="Proteomes" id="UP001172681"/>
    </source>
</evidence>
<feature type="transmembrane region" description="Helical" evidence="1">
    <location>
        <begin position="12"/>
        <end position="35"/>
    </location>
</feature>
<evidence type="ECO:0000256" key="1">
    <source>
        <dbReference type="SAM" id="Phobius"/>
    </source>
</evidence>
<proteinExistence type="predicted"/>
<evidence type="ECO:0000313" key="2">
    <source>
        <dbReference type="EMBL" id="KAJ9634395.1"/>
    </source>
</evidence>